<organism evidence="2 3">
    <name type="scientific">Reticulibacter mediterranei</name>
    <dbReference type="NCBI Taxonomy" id="2778369"/>
    <lineage>
        <taxon>Bacteria</taxon>
        <taxon>Bacillati</taxon>
        <taxon>Chloroflexota</taxon>
        <taxon>Ktedonobacteria</taxon>
        <taxon>Ktedonobacterales</taxon>
        <taxon>Reticulibacteraceae</taxon>
        <taxon>Reticulibacter</taxon>
    </lineage>
</organism>
<dbReference type="EMBL" id="BNJK01000002">
    <property type="protein sequence ID" value="GHP00032.1"/>
    <property type="molecule type" value="Genomic_DNA"/>
</dbReference>
<dbReference type="Proteomes" id="UP000597444">
    <property type="component" value="Unassembled WGS sequence"/>
</dbReference>
<evidence type="ECO:0000256" key="1">
    <source>
        <dbReference type="SAM" id="MobiDB-lite"/>
    </source>
</evidence>
<comment type="caution">
    <text evidence="2">The sequence shown here is derived from an EMBL/GenBank/DDBJ whole genome shotgun (WGS) entry which is preliminary data.</text>
</comment>
<feature type="compositionally biased region" description="Polar residues" evidence="1">
    <location>
        <begin position="1"/>
        <end position="16"/>
    </location>
</feature>
<evidence type="ECO:0000313" key="3">
    <source>
        <dbReference type="Proteomes" id="UP000597444"/>
    </source>
</evidence>
<proteinExistence type="predicted"/>
<keyword evidence="3" id="KW-1185">Reference proteome</keyword>
<accession>A0A8J3ISL1</accession>
<dbReference type="AlphaFoldDB" id="A0A8J3ISL1"/>
<dbReference type="RefSeq" id="WP_220210632.1">
    <property type="nucleotide sequence ID" value="NZ_BNJK01000002.1"/>
</dbReference>
<feature type="region of interest" description="Disordered" evidence="1">
    <location>
        <begin position="1"/>
        <end position="25"/>
    </location>
</feature>
<feature type="region of interest" description="Disordered" evidence="1">
    <location>
        <begin position="78"/>
        <end position="117"/>
    </location>
</feature>
<sequence length="117" mass="12670">MQPDSTFLTQATTAGQRRSLDDQRRGIILSPPQVLQLAQDFAGLALVQERLTHPNQAAQRAALRAEAFAEGYATALPAAEPTTTLPNAPALPAPRSASSPRHRAHAPRRRTRPARHP</sequence>
<reference evidence="2" key="1">
    <citation type="submission" date="2020-10" db="EMBL/GenBank/DDBJ databases">
        <title>Taxonomic study of unclassified bacteria belonging to the class Ktedonobacteria.</title>
        <authorList>
            <person name="Yabe S."/>
            <person name="Wang C.M."/>
            <person name="Zheng Y."/>
            <person name="Sakai Y."/>
            <person name="Cavaletti L."/>
            <person name="Monciardini P."/>
            <person name="Donadio S."/>
        </authorList>
    </citation>
    <scope>NUCLEOTIDE SEQUENCE</scope>
    <source>
        <strain evidence="2">ID150040</strain>
    </source>
</reference>
<feature type="compositionally biased region" description="Basic residues" evidence="1">
    <location>
        <begin position="100"/>
        <end position="117"/>
    </location>
</feature>
<feature type="compositionally biased region" description="Low complexity" evidence="1">
    <location>
        <begin position="78"/>
        <end position="99"/>
    </location>
</feature>
<evidence type="ECO:0000313" key="2">
    <source>
        <dbReference type="EMBL" id="GHP00032.1"/>
    </source>
</evidence>
<protein>
    <submittedName>
        <fullName evidence="2">Uncharacterized protein</fullName>
    </submittedName>
</protein>
<name>A0A8J3ISL1_9CHLR</name>
<gene>
    <name evidence="2" type="ORF">KSF_100790</name>
</gene>